<evidence type="ECO:0000259" key="4">
    <source>
        <dbReference type="Pfam" id="PF25221"/>
    </source>
</evidence>
<evidence type="ECO:0000313" key="5">
    <source>
        <dbReference type="EMBL" id="REE24476.1"/>
    </source>
</evidence>
<dbReference type="Pfam" id="PF25221">
    <property type="entry name" value="5TMH_Lnb"/>
    <property type="match status" value="1"/>
</dbReference>
<accession>A0A3D9MZ35</accession>
<keyword evidence="1" id="KW-1133">Transmembrane helix</keyword>
<evidence type="ECO:0000259" key="3">
    <source>
        <dbReference type="Pfam" id="PF13387"/>
    </source>
</evidence>
<feature type="transmembrane region" description="Helical" evidence="1">
    <location>
        <begin position="342"/>
        <end position="359"/>
    </location>
</feature>
<dbReference type="AlphaFoldDB" id="A0A3D9MZ35"/>
<keyword evidence="2" id="KW-0732">Signal</keyword>
<dbReference type="InterPro" id="IPR057436">
    <property type="entry name" value="5TMH_Lnb"/>
</dbReference>
<feature type="transmembrane region" description="Helical" evidence="1">
    <location>
        <begin position="251"/>
        <end position="271"/>
    </location>
</feature>
<sequence>MKLKLLSFIFLFTIASTFAQQFQLSDTAEISVLTIGPGESLNDAFGHNGFRIKDTNLGIDVVYGYGEYDFDAPNFYLKFAQGKLNYLISRHNFDRFFYAYSNANRTIEEQVLNLSREEKQNVFNYLENNYKPENRRYLYDFFYDNCATRIRDVAQTTTKGDINFITPENLDPKTFRELIHEQVGLNTWGSFGIDIALGAVIDKQASAYEFMFLPKYIHAFFKTAKTSTSESLIKNSTVLYQKKDTNAASGILFSPLVVIGLLAIIILFITYKDYKNKVRSKWLDILLFSVTGIIGIVVLLLWFATDHSATAQNYNVLWAFPLNIFVSAQLLKPKVKTWFKKYLKFLIIMLCLLTSHWIIGVQVFAIGLIPLLIALLVRYIYLVKFFNQN</sequence>
<name>A0A3D9MZ35_9FLAO</name>
<evidence type="ECO:0000313" key="6">
    <source>
        <dbReference type="Proteomes" id="UP000256919"/>
    </source>
</evidence>
<dbReference type="Proteomes" id="UP000256919">
    <property type="component" value="Unassembled WGS sequence"/>
</dbReference>
<keyword evidence="1" id="KW-0812">Transmembrane</keyword>
<dbReference type="EMBL" id="QREI01000004">
    <property type="protein sequence ID" value="REE24476.1"/>
    <property type="molecule type" value="Genomic_DNA"/>
</dbReference>
<feature type="chain" id="PRO_5017728731" evidence="2">
    <location>
        <begin position="20"/>
        <end position="389"/>
    </location>
</feature>
<evidence type="ECO:0000256" key="1">
    <source>
        <dbReference type="SAM" id="Phobius"/>
    </source>
</evidence>
<feature type="transmembrane region" description="Helical" evidence="1">
    <location>
        <begin position="283"/>
        <end position="305"/>
    </location>
</feature>
<feature type="signal peptide" evidence="2">
    <location>
        <begin position="1"/>
        <end position="19"/>
    </location>
</feature>
<feature type="transmembrane region" description="Helical" evidence="1">
    <location>
        <begin position="311"/>
        <end position="330"/>
    </location>
</feature>
<evidence type="ECO:0000256" key="2">
    <source>
        <dbReference type="SAM" id="SignalP"/>
    </source>
</evidence>
<reference evidence="5 6" key="1">
    <citation type="submission" date="2018-07" db="EMBL/GenBank/DDBJ databases">
        <title>Genomic Encyclopedia of Type Strains, Phase III (KMG-III): the genomes of soil and plant-associated and newly described type strains.</title>
        <authorList>
            <person name="Whitman W."/>
        </authorList>
    </citation>
    <scope>NUCLEOTIDE SEQUENCE [LARGE SCALE GENOMIC DNA]</scope>
    <source>
        <strain evidence="5 6">CECT 7948</strain>
    </source>
</reference>
<proteinExistence type="predicted"/>
<protein>
    <submittedName>
        <fullName evidence="5">Uncharacterized protein DUF4105</fullName>
    </submittedName>
</protein>
<dbReference type="Pfam" id="PF13387">
    <property type="entry name" value="Lnb_N"/>
    <property type="match status" value="1"/>
</dbReference>
<dbReference type="RefSeq" id="WP_115810161.1">
    <property type="nucleotide sequence ID" value="NZ_QREI01000004.1"/>
</dbReference>
<feature type="transmembrane region" description="Helical" evidence="1">
    <location>
        <begin position="365"/>
        <end position="383"/>
    </location>
</feature>
<organism evidence="5 6">
    <name type="scientific">Winogradskyella pacifica</name>
    <dbReference type="NCBI Taxonomy" id="664642"/>
    <lineage>
        <taxon>Bacteria</taxon>
        <taxon>Pseudomonadati</taxon>
        <taxon>Bacteroidota</taxon>
        <taxon>Flavobacteriia</taxon>
        <taxon>Flavobacteriales</taxon>
        <taxon>Flavobacteriaceae</taxon>
        <taxon>Winogradskyella</taxon>
    </lineage>
</organism>
<dbReference type="OrthoDB" id="319167at2"/>
<comment type="caution">
    <text evidence="5">The sequence shown here is derived from an EMBL/GenBank/DDBJ whole genome shotgun (WGS) entry which is preliminary data.</text>
</comment>
<gene>
    <name evidence="5" type="ORF">DFQ09_104247</name>
</gene>
<feature type="domain" description="Lnb N-terminal periplasmic" evidence="3">
    <location>
        <begin position="26"/>
        <end position="178"/>
    </location>
</feature>
<keyword evidence="6" id="KW-1185">Reference proteome</keyword>
<dbReference type="InterPro" id="IPR025178">
    <property type="entry name" value="Lnb_N"/>
</dbReference>
<keyword evidence="1" id="KW-0472">Membrane</keyword>
<feature type="domain" description="Lnb-like transmembrane" evidence="4">
    <location>
        <begin position="252"/>
        <end position="385"/>
    </location>
</feature>